<evidence type="ECO:0000259" key="7">
    <source>
        <dbReference type="Pfam" id="PF16206"/>
    </source>
</evidence>
<dbReference type="SUPFAM" id="SSF48371">
    <property type="entry name" value="ARM repeat"/>
    <property type="match status" value="1"/>
</dbReference>
<evidence type="ECO:0000256" key="1">
    <source>
        <dbReference type="ARBA" id="ARBA00008144"/>
    </source>
</evidence>
<accession>A0A232LPY4</accession>
<dbReference type="Pfam" id="PF16213">
    <property type="entry name" value="DCB"/>
    <property type="match status" value="1"/>
</dbReference>
<dbReference type="InterPro" id="IPR021133">
    <property type="entry name" value="HEAT_type_2"/>
</dbReference>
<evidence type="ECO:0000313" key="10">
    <source>
        <dbReference type="Proteomes" id="UP000243515"/>
    </source>
</evidence>
<evidence type="ECO:0000313" key="9">
    <source>
        <dbReference type="EMBL" id="OXV06206.1"/>
    </source>
</evidence>
<evidence type="ECO:0008006" key="11">
    <source>
        <dbReference type="Google" id="ProtNLM"/>
    </source>
</evidence>
<evidence type="ECO:0000259" key="8">
    <source>
        <dbReference type="Pfam" id="PF16213"/>
    </source>
</evidence>
<feature type="domain" description="Mon2 C-terminal" evidence="7">
    <location>
        <begin position="1008"/>
        <end position="1313"/>
    </location>
</feature>
<evidence type="ECO:0000256" key="4">
    <source>
        <dbReference type="PROSITE-ProRule" id="PRU00103"/>
    </source>
</evidence>
<dbReference type="InterPro" id="IPR032629">
    <property type="entry name" value="DCB_dom"/>
</dbReference>
<name>A0A232LPY4_9EURO</name>
<keyword evidence="3" id="KW-0653">Protein transport</keyword>
<dbReference type="InterPro" id="IPR032817">
    <property type="entry name" value="Mon2_C"/>
</dbReference>
<evidence type="ECO:0000256" key="5">
    <source>
        <dbReference type="SAM" id="MobiDB-lite"/>
    </source>
</evidence>
<keyword evidence="2" id="KW-0813">Transport</keyword>
<proteinExistence type="inferred from homology"/>
<dbReference type="OrthoDB" id="294853at2759"/>
<protein>
    <recommendedName>
        <fullName evidence="11">Endosomal peripheral membrane protein</fullName>
    </recommendedName>
</protein>
<feature type="region of interest" description="Disordered" evidence="5">
    <location>
        <begin position="620"/>
        <end position="639"/>
    </location>
</feature>
<evidence type="ECO:0000256" key="3">
    <source>
        <dbReference type="ARBA" id="ARBA00022927"/>
    </source>
</evidence>
<keyword evidence="10" id="KW-1185">Reference proteome</keyword>
<dbReference type="PROSITE" id="PS50077">
    <property type="entry name" value="HEAT_REPEAT"/>
    <property type="match status" value="1"/>
</dbReference>
<comment type="similarity">
    <text evidence="1">Belongs to the MON2 family.</text>
</comment>
<dbReference type="Proteomes" id="UP000243515">
    <property type="component" value="Unassembled WGS sequence"/>
</dbReference>
<dbReference type="GO" id="GO:0015031">
    <property type="term" value="P:protein transport"/>
    <property type="evidence" value="ECO:0007669"/>
    <property type="project" value="UniProtKB-KW"/>
</dbReference>
<dbReference type="Pfam" id="PF16206">
    <property type="entry name" value="Mon2_C"/>
    <property type="match status" value="1"/>
</dbReference>
<feature type="repeat" description="HEAT" evidence="4">
    <location>
        <begin position="1094"/>
        <end position="1131"/>
    </location>
</feature>
<sequence length="1747" mass="193100">MASQFLQTELSTLIQESKRKNSDLRNAAEQSLSDLKALPSTSEAQLTADLIRKPNFVNAFILACHARHAKLSGIGVVCIQRLVASQSLPPERLKDTLNGLRETTSLGQDVQLKILQTLPALLQNYSEDLSGELLGKTLEICATLQNSKTTAVANTAAATLQQLVIAAFEKVSREDGKPQDSAAVVTLNIDGRQIDVGPSACDALRILDDFCRLIEGEKLDFLQIKSLSPSFILELIESILTNSGQLPRSHPEQMQVLKKQLMPLLLRHLSERHSFPQTVRVARILLILVKNYMPLLIGECEMAMSLLTHLLEPDVSPSWKRVLCMEVFRGLHAEPGTMRLIYTLFDGVESRKYVLKDHMTSLVRLASEKPSIIGVSHQSTVPSGAAHSRTNTEDQITLEVGGVAGVIGTAVTSADTSILGISSQWSIVRTSYLELLDKTDAPAPPETYIYSLVLNCIGSFSENLAKFILPLTVPDTKNKRKIRVGVDHLSSGNSRDLQSVDSWRGQGFNSKRSTVPLNPLDLEDHPQLAGIRACAGILETCWPAILATCSTFLYAALDRDFYHNLVRSFQKLTHVAGLLRLSTPRDAFLTTLGKASMPIDGPSVGTLRTVAPPIVDSQYNISPDHPPTEKESSAIASQLATETPNSSFESVHASLSTRNLLCLRALLNLGIALGSTLDQPTWAIILETLQNADLVIGISASVISKQNSNASSNGGGIVTSGSEVPKTNLGAEIAAVGAAASKMFESTADYPDHSFKAILEALLNLSRTTDRDASMTVSSTAMPSHPSQAPRRVGRLHQNIRSISLTMRKSRIEDDELKFVLERTSDLANSNLDRLSESGTDETVSWNFLTTSLISIMIGRDVSPDLRLKASKVFNDIIAKTMKRGHLDEVTGNQLQLRNLQALKLQITSLHGLQSGNIGSQNVRIDIHEQALDTLKSLLEQHGESLVAGWDLVFDLISSAFEDPRPFGIRGKHEEPIIKARPKLREWTARSPRLIRTAYKSLQLIASDFLPLLPPEYLLDLVHSFSGFASQNQDFNISLTTTTFFWNVSDFLHNQIEQFTIEGQIDAFASEETLSELAENTNVLISRSALWLLLLLRIVDLTTDDRSEIRISAIRTLLRIFDAYGQQLSPRAWHLCLNRVIFVMVESIQDKLLNVCRTSPSLSSDDTKQWVEAAVIMTKGCSDLIANFFDSIVHDERFDESWSRLLRYLEVLAQVKLYELSEAIFSSISNILSRAESADTMSKSSIQSVWSLWIIGHPTLREEALDMESPNQDALLAYFHSFQQIYRLFKCSLTKEHINQILFHMRAAIWNSVSSPYSTDVDHQSTLQRLVSDCIKTLCSDMEASQSAIILCLADFADSALARWTADRSKSRPTFVAFSKQSIDLLSSYVTDFGMKGDIFRDGSLTTALEHLVNPIFRKYEWQGRDPEPTIWRKATSASLELIRVVIPVAESQCSKTNQEEISRFWKCIVDITRGLVSAKGYAESGISTAKIQSDEVFDIAAFHRLVSLVIPSLGSAAIPDRVRQDFACAIFQSSLIHPPQRFDPTASAEDEPLQDLYKVRRGRTYEPPPTPRTKMAYVLVDTMFELAASTSTSTFLLGHGGGEESSPAEARLRISIARSISPYLILRSSMPLKAYIADQPLRGLMPQPTSSRRELIHLLSRMVELRSEPAAIPEAPAFAAIRSPSLSASGGGKARLLYKKHLGWMYPLVVKAVEVAGKEREDGKILEVLARVLHEVGDGHSIKDEE</sequence>
<feature type="domain" description="Mon2/Sec7/BIG1-like HUS" evidence="6">
    <location>
        <begin position="201"/>
        <end position="352"/>
    </location>
</feature>
<dbReference type="PANTHER" id="PTHR10663:SF333">
    <property type="entry name" value="PROTEIN MON2 HOMOLOG"/>
    <property type="match status" value="1"/>
</dbReference>
<reference evidence="9 10" key="1">
    <citation type="journal article" date="2015" name="Environ. Microbiol.">
        <title>Metagenome sequence of Elaphomyces granulatus from sporocarp tissue reveals Ascomycota ectomycorrhizal fingerprints of genome expansion and a Proteobacteria-rich microbiome.</title>
        <authorList>
            <person name="Quandt C.A."/>
            <person name="Kohler A."/>
            <person name="Hesse C.N."/>
            <person name="Sharpton T.J."/>
            <person name="Martin F."/>
            <person name="Spatafora J.W."/>
        </authorList>
    </citation>
    <scope>NUCLEOTIDE SEQUENCE [LARGE SCALE GENOMIC DNA]</scope>
    <source>
        <strain evidence="9 10">OSC145934</strain>
    </source>
</reference>
<dbReference type="InterPro" id="IPR032691">
    <property type="entry name" value="Mon2/Sec7/BIG1-like_HUS"/>
</dbReference>
<organism evidence="9 10">
    <name type="scientific">Elaphomyces granulatus</name>
    <dbReference type="NCBI Taxonomy" id="519963"/>
    <lineage>
        <taxon>Eukaryota</taxon>
        <taxon>Fungi</taxon>
        <taxon>Dikarya</taxon>
        <taxon>Ascomycota</taxon>
        <taxon>Pezizomycotina</taxon>
        <taxon>Eurotiomycetes</taxon>
        <taxon>Eurotiomycetidae</taxon>
        <taxon>Eurotiales</taxon>
        <taxon>Elaphomycetaceae</taxon>
        <taxon>Elaphomyces</taxon>
    </lineage>
</organism>
<gene>
    <name evidence="9" type="ORF">Egran_06026</name>
</gene>
<dbReference type="Pfam" id="PF12783">
    <property type="entry name" value="Sec7-like_HUS"/>
    <property type="match status" value="1"/>
</dbReference>
<comment type="caution">
    <text evidence="9">The sequence shown here is derived from an EMBL/GenBank/DDBJ whole genome shotgun (WGS) entry which is preliminary data.</text>
</comment>
<dbReference type="InterPro" id="IPR016024">
    <property type="entry name" value="ARM-type_fold"/>
</dbReference>
<dbReference type="GO" id="GO:0005794">
    <property type="term" value="C:Golgi apparatus"/>
    <property type="evidence" value="ECO:0007669"/>
    <property type="project" value="UniProtKB-ARBA"/>
</dbReference>
<dbReference type="EMBL" id="NPHW01006005">
    <property type="protein sequence ID" value="OXV06206.1"/>
    <property type="molecule type" value="Genomic_DNA"/>
</dbReference>
<dbReference type="PANTHER" id="PTHR10663">
    <property type="entry name" value="GUANYL-NUCLEOTIDE EXCHANGE FACTOR"/>
    <property type="match status" value="1"/>
</dbReference>
<feature type="domain" description="Mon2/Sec7/BIG1-like dimerisation and cyclophilin-binding" evidence="8">
    <location>
        <begin position="4"/>
        <end position="175"/>
    </location>
</feature>
<evidence type="ECO:0000256" key="2">
    <source>
        <dbReference type="ARBA" id="ARBA00022448"/>
    </source>
</evidence>
<evidence type="ECO:0000259" key="6">
    <source>
        <dbReference type="Pfam" id="PF12783"/>
    </source>
</evidence>